<feature type="region of interest" description="Disordered" evidence="1">
    <location>
        <begin position="300"/>
        <end position="323"/>
    </location>
</feature>
<organism evidence="2">
    <name type="scientific">uncultured Gemmatimonadota bacterium</name>
    <dbReference type="NCBI Taxonomy" id="203437"/>
    <lineage>
        <taxon>Bacteria</taxon>
        <taxon>Pseudomonadati</taxon>
        <taxon>Gemmatimonadota</taxon>
        <taxon>environmental samples</taxon>
    </lineage>
</organism>
<sequence>GDEHLVLDRIQRVRAADAGAGPGRVPPQGARGEAARGRHLERHLGGRGAVVQRGHLLPGGQAARAGVPDGVPGGEVAGGGQHLRHRHDLLVLRGALHLPAPRPLLGDPGRAGDARRLHRHGCVRAGALALDHLRLRRAAAGDGDQDGAQKGRRPLRRRAEPGGALRPAVHPAHVALRRAEVLDGGEREARGHAPLPGAAAGGGERPGVRHRLDPGDLRDYQGPVPGLHLQRVRHPGAAVDVLPARRGDAQVHVPQVRPERGAGVRGRQDDADRPVQDPHGRVAGRDRHADRRLHRGLLLGLQPGRAGREGAGKVGGSGSGRHL</sequence>
<proteinExistence type="predicted"/>
<dbReference type="EMBL" id="CADCTW010000029">
    <property type="protein sequence ID" value="CAA9301431.1"/>
    <property type="molecule type" value="Genomic_DNA"/>
</dbReference>
<protein>
    <submittedName>
        <fullName evidence="2">Integral membrane protein TerC</fullName>
    </submittedName>
</protein>
<gene>
    <name evidence="2" type="ORF">AVDCRST_MAG68-484</name>
</gene>
<feature type="region of interest" description="Disordered" evidence="1">
    <location>
        <begin position="15"/>
        <end position="37"/>
    </location>
</feature>
<dbReference type="AlphaFoldDB" id="A0A6J4KBG3"/>
<evidence type="ECO:0000313" key="2">
    <source>
        <dbReference type="EMBL" id="CAA9301431.1"/>
    </source>
</evidence>
<feature type="compositionally biased region" description="Gly residues" evidence="1">
    <location>
        <begin position="312"/>
        <end position="323"/>
    </location>
</feature>
<accession>A0A6J4KBG3</accession>
<feature type="non-terminal residue" evidence="2">
    <location>
        <position position="323"/>
    </location>
</feature>
<name>A0A6J4KBG3_9BACT</name>
<feature type="region of interest" description="Disordered" evidence="1">
    <location>
        <begin position="140"/>
        <end position="170"/>
    </location>
</feature>
<feature type="non-terminal residue" evidence="2">
    <location>
        <position position="1"/>
    </location>
</feature>
<evidence type="ECO:0000256" key="1">
    <source>
        <dbReference type="SAM" id="MobiDB-lite"/>
    </source>
</evidence>
<reference evidence="2" key="1">
    <citation type="submission" date="2020-02" db="EMBL/GenBank/DDBJ databases">
        <authorList>
            <person name="Meier V. D."/>
        </authorList>
    </citation>
    <scope>NUCLEOTIDE SEQUENCE</scope>
    <source>
        <strain evidence="2">AVDCRST_MAG68</strain>
    </source>
</reference>
<feature type="region of interest" description="Disordered" evidence="1">
    <location>
        <begin position="259"/>
        <end position="288"/>
    </location>
</feature>
<feature type="region of interest" description="Disordered" evidence="1">
    <location>
        <begin position="185"/>
        <end position="214"/>
    </location>
</feature>